<name>A0AA40FNH5_9HYME</name>
<proteinExistence type="predicted"/>
<organism evidence="1 2">
    <name type="scientific">Melipona bicolor</name>
    <dbReference type="NCBI Taxonomy" id="60889"/>
    <lineage>
        <taxon>Eukaryota</taxon>
        <taxon>Metazoa</taxon>
        <taxon>Ecdysozoa</taxon>
        <taxon>Arthropoda</taxon>
        <taxon>Hexapoda</taxon>
        <taxon>Insecta</taxon>
        <taxon>Pterygota</taxon>
        <taxon>Neoptera</taxon>
        <taxon>Endopterygota</taxon>
        <taxon>Hymenoptera</taxon>
        <taxon>Apocrita</taxon>
        <taxon>Aculeata</taxon>
        <taxon>Apoidea</taxon>
        <taxon>Anthophila</taxon>
        <taxon>Apidae</taxon>
        <taxon>Melipona</taxon>
    </lineage>
</organism>
<sequence length="112" mass="12723">MTVRLDSSTRGMCMQASSIMATSWNAHERSFRPPKTTIAAIKEVIAVSSPDLRDRPFDPPRTMNSPFELWRTFLQSLVNNLASAAVRDEENFFIERPTVQWLKSTYGQLGKS</sequence>
<keyword evidence="2" id="KW-1185">Reference proteome</keyword>
<dbReference type="AlphaFoldDB" id="A0AA40FNH5"/>
<accession>A0AA40FNH5</accession>
<evidence type="ECO:0000313" key="2">
    <source>
        <dbReference type="Proteomes" id="UP001177670"/>
    </source>
</evidence>
<dbReference type="Proteomes" id="UP001177670">
    <property type="component" value="Unassembled WGS sequence"/>
</dbReference>
<dbReference type="EMBL" id="JAHYIQ010000024">
    <property type="protein sequence ID" value="KAK1121942.1"/>
    <property type="molecule type" value="Genomic_DNA"/>
</dbReference>
<comment type="caution">
    <text evidence="1">The sequence shown here is derived from an EMBL/GenBank/DDBJ whole genome shotgun (WGS) entry which is preliminary data.</text>
</comment>
<evidence type="ECO:0000313" key="1">
    <source>
        <dbReference type="EMBL" id="KAK1121942.1"/>
    </source>
</evidence>
<reference evidence="1" key="1">
    <citation type="submission" date="2021-10" db="EMBL/GenBank/DDBJ databases">
        <title>Melipona bicolor Genome sequencing and assembly.</title>
        <authorList>
            <person name="Araujo N.S."/>
            <person name="Arias M.C."/>
        </authorList>
    </citation>
    <scope>NUCLEOTIDE SEQUENCE</scope>
    <source>
        <strain evidence="1">USP_2M_L1-L4_2017</strain>
        <tissue evidence="1">Whole body</tissue>
    </source>
</reference>
<gene>
    <name evidence="1" type="ORF">K0M31_009792</name>
</gene>
<protein>
    <submittedName>
        <fullName evidence="1">Uncharacterized protein</fullName>
    </submittedName>
</protein>